<reference evidence="2" key="1">
    <citation type="submission" date="2022-10" db="EMBL/GenBank/DDBJ databases">
        <title>Genome sequences of endogenous nimaviruses in decapod crustaceans.</title>
        <authorList>
            <person name="Kawato S."/>
            <person name="Nozaki R."/>
            <person name="Kondo H."/>
            <person name="Hirono I."/>
        </authorList>
    </citation>
    <scope>NUCLEOTIDE SEQUENCE</scope>
    <source>
        <strain evidence="2">Kagawa2020</strain>
    </source>
</reference>
<feature type="compositionally biased region" description="Low complexity" evidence="1">
    <location>
        <begin position="800"/>
        <end position="814"/>
    </location>
</feature>
<feature type="compositionally biased region" description="Acidic residues" evidence="1">
    <location>
        <begin position="815"/>
        <end position="829"/>
    </location>
</feature>
<protein>
    <submittedName>
        <fullName evidence="2">Wsv433-like protein</fullName>
    </submittedName>
</protein>
<feature type="region of interest" description="Disordered" evidence="1">
    <location>
        <begin position="1446"/>
        <end position="1468"/>
    </location>
</feature>
<feature type="compositionally biased region" description="Low complexity" evidence="1">
    <location>
        <begin position="51"/>
        <end position="65"/>
    </location>
</feature>
<feature type="compositionally biased region" description="Basic and acidic residues" evidence="1">
    <location>
        <begin position="830"/>
        <end position="840"/>
    </location>
</feature>
<dbReference type="PANTHER" id="PTHR23353">
    <property type="entry name" value="RAB-GAP/TBC-RELATED"/>
    <property type="match status" value="1"/>
</dbReference>
<dbReference type="InterPro" id="IPR053019">
    <property type="entry name" value="GATA_zinc_finger"/>
</dbReference>
<organism evidence="2">
    <name type="scientific">Penaeus semisulcatus majanivirus</name>
    <dbReference type="NCBI Taxonomy" id="2984274"/>
    <lineage>
        <taxon>Viruses</taxon>
        <taxon>Viruses incertae sedis</taxon>
        <taxon>Naldaviricetes</taxon>
        <taxon>Nimaviridae</taxon>
    </lineage>
</organism>
<feature type="compositionally biased region" description="Low complexity" evidence="1">
    <location>
        <begin position="74"/>
        <end position="110"/>
    </location>
</feature>
<accession>A0A9C7BHM1</accession>
<dbReference type="PANTHER" id="PTHR23353:SF23">
    <property type="entry name" value="PROTEIN HAIRLESS"/>
    <property type="match status" value="1"/>
</dbReference>
<proteinExistence type="predicted"/>
<feature type="region of interest" description="Disordered" evidence="1">
    <location>
        <begin position="798"/>
        <end position="849"/>
    </location>
</feature>
<feature type="region of interest" description="Disordered" evidence="1">
    <location>
        <begin position="23"/>
        <end position="131"/>
    </location>
</feature>
<feature type="compositionally biased region" description="Acidic residues" evidence="1">
    <location>
        <begin position="1318"/>
        <end position="1346"/>
    </location>
</feature>
<evidence type="ECO:0000313" key="2">
    <source>
        <dbReference type="EMBL" id="BDT62243.1"/>
    </source>
</evidence>
<feature type="compositionally biased region" description="Low complexity" evidence="1">
    <location>
        <begin position="1347"/>
        <end position="1378"/>
    </location>
</feature>
<feature type="compositionally biased region" description="Basic residues" evidence="1">
    <location>
        <begin position="36"/>
        <end position="50"/>
    </location>
</feature>
<name>A0A9C7BHM1_9VIRU</name>
<evidence type="ECO:0000256" key="1">
    <source>
        <dbReference type="SAM" id="MobiDB-lite"/>
    </source>
</evidence>
<sequence length="1490" mass="169775">MAELADGANINELIEYIAVKKSNNTPPRQNATSRQLSKKIILKSKKKNHTNKSNNNNNINKNDNISKGDDDDNNSNIINNDNNNNIDTRTTTTTTTTSDTDISDNSNTENDITDVNGHISHTKPQEDDPDTLMKKGLSLLLEGAQKKRSNVQEFHNYQSTHSEKHDAFSPLSDLKKSQSITENTISKMTKRQELDTIIQSIDLTRRCAIIYDEAECRKFVERHRRVILCTAYCMFKKKMPTKLRGYNVKIKNLENANSRASGVNLSRWKNRHRSEIVLEDQRERNGSVYGFKVDGVKYADLMTNFAKENHTDPITNPSQNKRVQKEIMQDEALPPEKRRRLDLSIARNSLVFSQLRRMDSRRPLYRKNKTFWQFEHHRHHPVEVVGWFEPKPIPGFEITINEATDRFYMPHSFQNMARLLMNFFRGYLVQHTSIDRRRKKTNMLSCDDADGVGDADGENTRVLVPQKDMSTEYEDLTKSLDDCLMILLSIHTDALSDSSAEIYRQKFRRYCIYSFCMYLLNSPLHSHSVSPLPYNYFNFYSYLFAHGPGLKTTSFLNTMCFLNNNLFKLYRGSATESVQRLVDFDYAFLKGGKSVTHTFGSPSKTSIHTRTLVSFMMYSEYMMRVLHRLLEKIEQSNHSERYQSVENKARQNLSRLCEGVLFVFFSFVFFHRISAVRQLTNWSALRLILGQPHIHDSKSKAKALMRAENAMAEQAKPSSEDDDGFVYTTKRTNSSCLFFSHAHILGLPYGIQKRLGVPLEKINPLLLSSSSSSPPPISSSSFSLGVVSDIGDESSYIVSNSNINNDNDNNNNSDNDNDNIEDEGTGSDDTDNKDNSDINIKKKKKKKKKRNENNKIIMCGIDLPLPPPPPDGYCGKLVMFDNIFSEQMNEYYNDESLMSDLALTVASKMSSNPWTSMSLVDTNKKKKTTNKTIYTKPPSRSDPEQYKLLKDTLDYFAVSPLKDVFITSSSSSSSEHSSKRILSLGDLALLALWIKISVLREAWENEGVSSLLPLSLPNDRAVTVSENWLSGLCRQLIRTDLVNFGVWGDVKIDLKLDTRNNALHRNNVSLPKARDKLKYAHAALSQRKFLAELHCKKNIKTKTHLGRVTATSWVVCALKSISRGDPDVFLKLLEDVGIYHLSHTNPANTYVYFSDNCLSNEDQMGLNGYISRMITSDNQLVLHEGARRELGRGAFRSTNKQNIVKRRRKATAAMMKMAIKYWAKNIISDNSTSNGTIDDIDTDKDGRKCTINSTEILWSWPYTSRRCLVGKKIPLVCKRTRFLNYCMSDSLVSYDYNDPTSSYHLTFKVIDDKKNSDSSEEDNDDINDDEEEKREEEEEEKEDNADDASTVTVDTSSSRNSSITNDDSESISSSSSSNLKRRKISRKNILNVPIELLRDKLSSSAVITTSKNIYKFNKFELAKSQKDKENIRKHITFSKIASNIEKASQRSTNDTPNPSSSTKEKELLSTIEPDLLEMGIENESCLLFGE</sequence>
<feature type="compositionally biased region" description="Polar residues" evidence="1">
    <location>
        <begin position="23"/>
        <end position="35"/>
    </location>
</feature>
<feature type="compositionally biased region" description="Low complexity" evidence="1">
    <location>
        <begin position="1451"/>
        <end position="1461"/>
    </location>
</feature>
<dbReference type="EMBL" id="LC738873">
    <property type="protein sequence ID" value="BDT62243.1"/>
    <property type="molecule type" value="Genomic_DNA"/>
</dbReference>
<feature type="region of interest" description="Disordered" evidence="1">
    <location>
        <begin position="1314"/>
        <end position="1379"/>
    </location>
</feature>